<evidence type="ECO:0000313" key="1">
    <source>
        <dbReference type="EMBL" id="KAL0199349.1"/>
    </source>
</evidence>
<feature type="non-terminal residue" evidence="1">
    <location>
        <position position="1"/>
    </location>
</feature>
<accession>A0ABD0RLF8</accession>
<dbReference type="AlphaFoldDB" id="A0ABD0RLF8"/>
<feature type="non-terminal residue" evidence="1">
    <location>
        <position position="88"/>
    </location>
</feature>
<gene>
    <name evidence="1" type="ORF">M9458_007889</name>
</gene>
<name>A0ABD0RLF8_CIRMR</name>
<protein>
    <submittedName>
        <fullName evidence="1">Uncharacterized protein</fullName>
    </submittedName>
</protein>
<organism evidence="1 2">
    <name type="scientific">Cirrhinus mrigala</name>
    <name type="common">Mrigala</name>
    <dbReference type="NCBI Taxonomy" id="683832"/>
    <lineage>
        <taxon>Eukaryota</taxon>
        <taxon>Metazoa</taxon>
        <taxon>Chordata</taxon>
        <taxon>Craniata</taxon>
        <taxon>Vertebrata</taxon>
        <taxon>Euteleostomi</taxon>
        <taxon>Actinopterygii</taxon>
        <taxon>Neopterygii</taxon>
        <taxon>Teleostei</taxon>
        <taxon>Ostariophysi</taxon>
        <taxon>Cypriniformes</taxon>
        <taxon>Cyprinidae</taxon>
        <taxon>Labeoninae</taxon>
        <taxon>Labeonini</taxon>
        <taxon>Cirrhinus</taxon>
    </lineage>
</organism>
<comment type="caution">
    <text evidence="1">The sequence shown here is derived from an EMBL/GenBank/DDBJ whole genome shotgun (WGS) entry which is preliminary data.</text>
</comment>
<dbReference type="EMBL" id="JAMKFB020000003">
    <property type="protein sequence ID" value="KAL0199349.1"/>
    <property type="molecule type" value="Genomic_DNA"/>
</dbReference>
<proteinExistence type="predicted"/>
<dbReference type="Proteomes" id="UP001529510">
    <property type="component" value="Unassembled WGS sequence"/>
</dbReference>
<evidence type="ECO:0000313" key="2">
    <source>
        <dbReference type="Proteomes" id="UP001529510"/>
    </source>
</evidence>
<reference evidence="1 2" key="1">
    <citation type="submission" date="2024-05" db="EMBL/GenBank/DDBJ databases">
        <title>Genome sequencing and assembly of Indian major carp, Cirrhinus mrigala (Hamilton, 1822).</title>
        <authorList>
            <person name="Mohindra V."/>
            <person name="Chowdhury L.M."/>
            <person name="Lal K."/>
            <person name="Jena J.K."/>
        </authorList>
    </citation>
    <scope>NUCLEOTIDE SEQUENCE [LARGE SCALE GENOMIC DNA]</scope>
    <source>
        <strain evidence="1">CM1030</strain>
        <tissue evidence="1">Blood</tissue>
    </source>
</reference>
<sequence length="88" mass="10097">SRLWHGDITPPFPPSWNEGYIRNQDIPCLSVTTLCRYVVMRLWGPWKVPQPLNAVTTCGAAHVDKPQSVRQMLRKGRNLTLVLKDSKR</sequence>
<keyword evidence="2" id="KW-1185">Reference proteome</keyword>